<dbReference type="Proteomes" id="UP000605253">
    <property type="component" value="Unassembled WGS sequence"/>
</dbReference>
<evidence type="ECO:0000313" key="3">
    <source>
        <dbReference type="Proteomes" id="UP000605253"/>
    </source>
</evidence>
<reference evidence="2" key="1">
    <citation type="journal article" date="2014" name="Int. J. Syst. Evol. Microbiol.">
        <title>Complete genome sequence of Corynebacterium casei LMG S-19264T (=DSM 44701T), isolated from a smear-ripened cheese.</title>
        <authorList>
            <consortium name="US DOE Joint Genome Institute (JGI-PGF)"/>
            <person name="Walter F."/>
            <person name="Albersmeier A."/>
            <person name="Kalinowski J."/>
            <person name="Ruckert C."/>
        </authorList>
    </citation>
    <scope>NUCLEOTIDE SEQUENCE</scope>
    <source>
        <strain evidence="2">CGMCC 1.12181</strain>
    </source>
</reference>
<dbReference type="InterPro" id="IPR001466">
    <property type="entry name" value="Beta-lactam-related"/>
</dbReference>
<dbReference type="InterPro" id="IPR050491">
    <property type="entry name" value="AmpC-like"/>
</dbReference>
<organism evidence="2 3">
    <name type="scientific">Marinicella pacifica</name>
    <dbReference type="NCBI Taxonomy" id="1171543"/>
    <lineage>
        <taxon>Bacteria</taxon>
        <taxon>Pseudomonadati</taxon>
        <taxon>Pseudomonadota</taxon>
        <taxon>Gammaproteobacteria</taxon>
        <taxon>Lysobacterales</taxon>
        <taxon>Marinicellaceae</taxon>
        <taxon>Marinicella</taxon>
    </lineage>
</organism>
<keyword evidence="2" id="KW-0121">Carboxypeptidase</keyword>
<evidence type="ECO:0000313" key="2">
    <source>
        <dbReference type="EMBL" id="GGF88530.1"/>
    </source>
</evidence>
<keyword evidence="2" id="KW-0378">Hydrolase</keyword>
<protein>
    <submittedName>
        <fullName evidence="2">D-Ala-D-Ala carboxypeptidase</fullName>
    </submittedName>
</protein>
<evidence type="ECO:0000259" key="1">
    <source>
        <dbReference type="Pfam" id="PF00144"/>
    </source>
</evidence>
<gene>
    <name evidence="2" type="ORF">GCM10011365_07110</name>
</gene>
<name>A0A917FLS8_9GAMM</name>
<keyword evidence="3" id="KW-1185">Reference proteome</keyword>
<dbReference type="PANTHER" id="PTHR46825">
    <property type="entry name" value="D-ALANYL-D-ALANINE-CARBOXYPEPTIDASE/ENDOPEPTIDASE AMPH"/>
    <property type="match status" value="1"/>
</dbReference>
<proteinExistence type="predicted"/>
<dbReference type="AlphaFoldDB" id="A0A917FLS8"/>
<dbReference type="EMBL" id="BMEO01000002">
    <property type="protein sequence ID" value="GGF88530.1"/>
    <property type="molecule type" value="Genomic_DNA"/>
</dbReference>
<dbReference type="PANTHER" id="PTHR46825:SF7">
    <property type="entry name" value="D-ALANYL-D-ALANINE CARBOXYPEPTIDASE"/>
    <property type="match status" value="1"/>
</dbReference>
<dbReference type="SUPFAM" id="SSF56601">
    <property type="entry name" value="beta-lactamase/transpeptidase-like"/>
    <property type="match status" value="1"/>
</dbReference>
<dbReference type="InterPro" id="IPR012338">
    <property type="entry name" value="Beta-lactam/transpept-like"/>
</dbReference>
<dbReference type="GO" id="GO:0004180">
    <property type="term" value="F:carboxypeptidase activity"/>
    <property type="evidence" value="ECO:0007669"/>
    <property type="project" value="UniProtKB-KW"/>
</dbReference>
<keyword evidence="2" id="KW-0645">Protease</keyword>
<dbReference type="Gene3D" id="3.40.710.10">
    <property type="entry name" value="DD-peptidase/beta-lactamase superfamily"/>
    <property type="match status" value="1"/>
</dbReference>
<accession>A0A917FLS8</accession>
<dbReference type="RefSeq" id="WP_188364300.1">
    <property type="nucleotide sequence ID" value="NZ_BAABJF010000032.1"/>
</dbReference>
<dbReference type="Pfam" id="PF00144">
    <property type="entry name" value="Beta-lactamase"/>
    <property type="match status" value="1"/>
</dbReference>
<comment type="caution">
    <text evidence="2">The sequence shown here is derived from an EMBL/GenBank/DDBJ whole genome shotgun (WGS) entry which is preliminary data.</text>
</comment>
<feature type="domain" description="Beta-lactamase-related" evidence="1">
    <location>
        <begin position="92"/>
        <end position="362"/>
    </location>
</feature>
<sequence>MTTPFALRHFKLFSLITLIVTGLFLNASVQAKTDINRTSEVPLNEYGQALATHNRVLGTWALYQGDETIFKQTWLPSEDGSSIVIADDKQMHQYKIGSISKTFTAVLTFKMIEAGKLSLDTPLSQYYPKITNAKNITIGHMLNHHSGIANYTDSPDFMSYYQSPQTEEQMVTRIEALPAAFAPGEKAAYSNSNYLLLGYILEQVSGQSYADLLNKHIVKPLALQHTYFGTDSHGAEIKSYQWHNDEDQWQSIDPWSLSVAGAAGAIISSSDDLNRFFRGLFNDQLLSKEHFEKMISLTDGFGYGIFKTKVKNKDKEIIGYWHNGGIEGFASHAIYFPDIDVTTVVLSNGLNKLTVDDLNSALIDAYLGHSLDNKMAALDIKADELKPYTGYFQSDTSPLDIEVMLMEDQLMAQATGQSAFPLTPDGERRFTFQPAGIEMLFTEDMNSFTLNQGEHKNVYQRNDAAKPKAAEIPLETLQQYTGVYATEGFPLDIKVFIENGQLMAQATGQGAFLLTVQSDTEFSFSPANITMVFNPETNSMQFTQMSRSFEMRKKE</sequence>
<reference evidence="2" key="2">
    <citation type="submission" date="2020-09" db="EMBL/GenBank/DDBJ databases">
        <authorList>
            <person name="Sun Q."/>
            <person name="Zhou Y."/>
        </authorList>
    </citation>
    <scope>NUCLEOTIDE SEQUENCE</scope>
    <source>
        <strain evidence="2">CGMCC 1.12181</strain>
    </source>
</reference>